<feature type="chain" id="PRO_5046435934" description="Periplasmic heavy metal sensor" evidence="2">
    <location>
        <begin position="25"/>
        <end position="143"/>
    </location>
</feature>
<evidence type="ECO:0000256" key="1">
    <source>
        <dbReference type="SAM" id="MobiDB-lite"/>
    </source>
</evidence>
<keyword evidence="4" id="KW-1185">Reference proteome</keyword>
<organism evidence="3 4">
    <name type="scientific">Sinimarinibacterium thermocellulolyticum</name>
    <dbReference type="NCBI Taxonomy" id="3170016"/>
    <lineage>
        <taxon>Bacteria</taxon>
        <taxon>Pseudomonadati</taxon>
        <taxon>Pseudomonadota</taxon>
        <taxon>Gammaproteobacteria</taxon>
        <taxon>Nevskiales</taxon>
        <taxon>Nevskiaceae</taxon>
        <taxon>Sinimarinibacterium</taxon>
    </lineage>
</organism>
<name>A0ABV2A735_9GAMM</name>
<dbReference type="RefSeq" id="WP_352887261.1">
    <property type="nucleotide sequence ID" value="NZ_JBEPIJ010000002.1"/>
</dbReference>
<feature type="region of interest" description="Disordered" evidence="1">
    <location>
        <begin position="117"/>
        <end position="143"/>
    </location>
</feature>
<comment type="caution">
    <text evidence="3">The sequence shown here is derived from an EMBL/GenBank/DDBJ whole genome shotgun (WGS) entry which is preliminary data.</text>
</comment>
<protein>
    <recommendedName>
        <fullName evidence="5">Periplasmic heavy metal sensor</fullName>
    </recommendedName>
</protein>
<dbReference type="EMBL" id="JBEPIJ010000002">
    <property type="protein sequence ID" value="MES0872959.1"/>
    <property type="molecule type" value="Genomic_DNA"/>
</dbReference>
<feature type="compositionally biased region" description="Basic and acidic residues" evidence="1">
    <location>
        <begin position="122"/>
        <end position="143"/>
    </location>
</feature>
<accession>A0ABV2A735</accession>
<evidence type="ECO:0000256" key="2">
    <source>
        <dbReference type="SAM" id="SignalP"/>
    </source>
</evidence>
<keyword evidence="2" id="KW-0732">Signal</keyword>
<sequence>MTSLKLAAAAALTCLALGAGAVYAGDGDNAGHDGKRMHRMHGPSLERMAFGNALAAELANRTGRSAEEIRALFEDGGPRKAAETLGLDRETMKEAMMAARLTLIAKAQAAQMITAEQAQTLREAKPRFDGKGPRPHRKADQAD</sequence>
<evidence type="ECO:0008006" key="5">
    <source>
        <dbReference type="Google" id="ProtNLM"/>
    </source>
</evidence>
<feature type="signal peptide" evidence="2">
    <location>
        <begin position="1"/>
        <end position="24"/>
    </location>
</feature>
<gene>
    <name evidence="3" type="ORF">ABSH63_02885</name>
</gene>
<evidence type="ECO:0000313" key="3">
    <source>
        <dbReference type="EMBL" id="MES0872959.1"/>
    </source>
</evidence>
<dbReference type="Proteomes" id="UP001465331">
    <property type="component" value="Unassembled WGS sequence"/>
</dbReference>
<proteinExistence type="predicted"/>
<reference evidence="3 4" key="1">
    <citation type="submission" date="2024-06" db="EMBL/GenBank/DDBJ databases">
        <authorList>
            <person name="Li Z."/>
            <person name="Jiang Y."/>
        </authorList>
    </citation>
    <scope>NUCLEOTIDE SEQUENCE [LARGE SCALE GENOMIC DNA]</scope>
    <source>
        <strain evidence="3 4">HSW-8</strain>
    </source>
</reference>
<evidence type="ECO:0000313" key="4">
    <source>
        <dbReference type="Proteomes" id="UP001465331"/>
    </source>
</evidence>